<evidence type="ECO:0000313" key="2">
    <source>
        <dbReference type="EMBL" id="MEQ2553998.1"/>
    </source>
</evidence>
<protein>
    <submittedName>
        <fullName evidence="2">FapA family protein</fullName>
    </submittedName>
</protein>
<dbReference type="Pfam" id="PF20250">
    <property type="entry name" value="FapA_N"/>
    <property type="match status" value="1"/>
</dbReference>
<dbReference type="InterPro" id="IPR005646">
    <property type="entry name" value="FapA"/>
</dbReference>
<dbReference type="EMBL" id="JBBMFS010000002">
    <property type="protein sequence ID" value="MEQ2553998.1"/>
    <property type="molecule type" value="Genomic_DNA"/>
</dbReference>
<dbReference type="InterPro" id="IPR046865">
    <property type="entry name" value="FapA_b_solenoid"/>
</dbReference>
<dbReference type="Proteomes" id="UP001546774">
    <property type="component" value="Unassembled WGS sequence"/>
</dbReference>
<evidence type="ECO:0000259" key="1">
    <source>
        <dbReference type="Pfam" id="PF20250"/>
    </source>
</evidence>
<name>A0ABV1H2T0_9FIRM</name>
<keyword evidence="3" id="KW-1185">Reference proteome</keyword>
<dbReference type="Pfam" id="PF03961">
    <property type="entry name" value="FapA"/>
    <property type="match status" value="1"/>
</dbReference>
<comment type="caution">
    <text evidence="2">The sequence shown here is derived from an EMBL/GenBank/DDBJ whole genome shotgun (WGS) entry which is preliminary data.</text>
</comment>
<evidence type="ECO:0000313" key="3">
    <source>
        <dbReference type="Proteomes" id="UP001546774"/>
    </source>
</evidence>
<dbReference type="PANTHER" id="PTHR38032:SF1">
    <property type="entry name" value="RNA-BINDING PROTEIN KHPB N-TERMINAL DOMAIN-CONTAINING PROTEIN"/>
    <property type="match status" value="1"/>
</dbReference>
<proteinExistence type="predicted"/>
<gene>
    <name evidence="2" type="ORF">WMO37_03080</name>
</gene>
<feature type="domain" description="Flagellar Assembly Protein A N-terminal region" evidence="1">
    <location>
        <begin position="85"/>
        <end position="253"/>
    </location>
</feature>
<accession>A0ABV1H2T0</accession>
<reference evidence="2" key="1">
    <citation type="submission" date="2024-03" db="EMBL/GenBank/DDBJ databases">
        <title>Human intestinal bacterial collection.</title>
        <authorList>
            <person name="Pauvert C."/>
            <person name="Hitch T.C.A."/>
            <person name="Clavel T."/>
        </authorList>
    </citation>
    <scope>NUCLEOTIDE SEQUENCE [LARGE SCALE GENOMIC DNA]</scope>
    <source>
        <strain evidence="2">CLA-AA-H89B</strain>
    </source>
</reference>
<dbReference type="InterPro" id="IPR046866">
    <property type="entry name" value="FapA_N"/>
</dbReference>
<dbReference type="PANTHER" id="PTHR38032">
    <property type="entry name" value="POLYMERASE-RELATED"/>
    <property type="match status" value="1"/>
</dbReference>
<sequence length="535" mass="58551">MVECIGGYFQFSVKADGLYFTVYPPKSGEQPATVADALYYLDKKKIMDCDTVKMKEAFSKAKEAPFTVKVSDAGALESREFGIYTMSSDLMEMEAVFYPPFEGAGMLDEDEIIKDIQHLGVKNGIKTDVVKDFLAHRRYGHRYVIAVGTAATEGSDGYIEYKFNTELKPTPKMNDDGTVDFHTLENVNHIRKGEVVAVLHPEDRGTPGEDLLGRKVMPKKVKHVIFRHGRDLTVSEDGLQLISSVSGHVTLENDKVFVSNVLEIVDVDNSTGDIDYQGNVNIKGNVLAGFSVKATGDIAVSGIVEGATIVAGGNITFNRGVQGMNRAVIKAGGNIVTKFLESVEQVEAGGSIETDSILHSKVNAKGSIKAAGKKGLIIGGEVRSMTLVEAKVIGNELGTATVIGVGVDPAAKRRLDELQKSLQTMGANKIQLNQIITALRKKQDLEGELSQDKKEMLQKTMKNMLIIDKELAEQKKEFEDLQSVVSEDSNARIKVYGTAYAGTKLVFGDQFMFIKEKYDHCQFIKERADIKSALL</sequence>
<organism evidence="2 3">
    <name type="scientific">Lachnospira intestinalis</name>
    <dbReference type="NCBI Taxonomy" id="3133158"/>
    <lineage>
        <taxon>Bacteria</taxon>
        <taxon>Bacillati</taxon>
        <taxon>Bacillota</taxon>
        <taxon>Clostridia</taxon>
        <taxon>Lachnospirales</taxon>
        <taxon>Lachnospiraceae</taxon>
        <taxon>Lachnospira</taxon>
    </lineage>
</organism>